<proteinExistence type="predicted"/>
<gene>
    <name evidence="1" type="ORF">CEXT_635191</name>
</gene>
<dbReference type="Proteomes" id="UP001054945">
    <property type="component" value="Unassembled WGS sequence"/>
</dbReference>
<dbReference type="EMBL" id="BPLR01013209">
    <property type="protein sequence ID" value="GIY59485.1"/>
    <property type="molecule type" value="Genomic_DNA"/>
</dbReference>
<name>A0AAV4UNQ5_CAEEX</name>
<comment type="caution">
    <text evidence="1">The sequence shown here is derived from an EMBL/GenBank/DDBJ whole genome shotgun (WGS) entry which is preliminary data.</text>
</comment>
<dbReference type="AlphaFoldDB" id="A0AAV4UNQ5"/>
<accession>A0AAV4UNQ5</accession>
<sequence length="125" mass="14132">METDEEIITSVHVEDKVVKEPRHFSCSSNLNRYWRLVTYFQAFPRRSYTCSTNLGPGTLHVNPCGEYLHSLQELCDSYCTMRCIVSSLAHRALHLPTAAVGWSWMATAGRSDSCSCRLSLRASMP</sequence>
<organism evidence="1 2">
    <name type="scientific">Caerostris extrusa</name>
    <name type="common">Bark spider</name>
    <name type="synonym">Caerostris bankana</name>
    <dbReference type="NCBI Taxonomy" id="172846"/>
    <lineage>
        <taxon>Eukaryota</taxon>
        <taxon>Metazoa</taxon>
        <taxon>Ecdysozoa</taxon>
        <taxon>Arthropoda</taxon>
        <taxon>Chelicerata</taxon>
        <taxon>Arachnida</taxon>
        <taxon>Araneae</taxon>
        <taxon>Araneomorphae</taxon>
        <taxon>Entelegynae</taxon>
        <taxon>Araneoidea</taxon>
        <taxon>Araneidae</taxon>
        <taxon>Caerostris</taxon>
    </lineage>
</organism>
<keyword evidence="2" id="KW-1185">Reference proteome</keyword>
<evidence type="ECO:0000313" key="1">
    <source>
        <dbReference type="EMBL" id="GIY59485.1"/>
    </source>
</evidence>
<reference evidence="1 2" key="1">
    <citation type="submission" date="2021-06" db="EMBL/GenBank/DDBJ databases">
        <title>Caerostris extrusa draft genome.</title>
        <authorList>
            <person name="Kono N."/>
            <person name="Arakawa K."/>
        </authorList>
    </citation>
    <scope>NUCLEOTIDE SEQUENCE [LARGE SCALE GENOMIC DNA]</scope>
</reference>
<evidence type="ECO:0000313" key="2">
    <source>
        <dbReference type="Proteomes" id="UP001054945"/>
    </source>
</evidence>
<protein>
    <submittedName>
        <fullName evidence="1">Uncharacterized protein</fullName>
    </submittedName>
</protein>